<dbReference type="GO" id="GO:0042974">
    <property type="term" value="F:nuclear retinoic acid receptor binding"/>
    <property type="evidence" value="ECO:0007669"/>
    <property type="project" value="InterPro"/>
</dbReference>
<feature type="compositionally biased region" description="Polar residues" evidence="1">
    <location>
        <begin position="611"/>
        <end position="620"/>
    </location>
</feature>
<evidence type="ECO:0000313" key="3">
    <source>
        <dbReference type="Proteomes" id="UP000823561"/>
    </source>
</evidence>
<feature type="compositionally biased region" description="Low complexity" evidence="1">
    <location>
        <begin position="16"/>
        <end position="33"/>
    </location>
</feature>
<dbReference type="Proteomes" id="UP000823561">
    <property type="component" value="Chromosome 4"/>
</dbReference>
<comment type="caution">
    <text evidence="2">The sequence shown here is derived from an EMBL/GenBank/DDBJ whole genome shotgun (WGS) entry which is preliminary data.</text>
</comment>
<feature type="compositionally biased region" description="Basic and acidic residues" evidence="1">
    <location>
        <begin position="153"/>
        <end position="162"/>
    </location>
</feature>
<organism evidence="2 3">
    <name type="scientific">Alosa alosa</name>
    <name type="common">allis shad</name>
    <dbReference type="NCBI Taxonomy" id="278164"/>
    <lineage>
        <taxon>Eukaryota</taxon>
        <taxon>Metazoa</taxon>
        <taxon>Chordata</taxon>
        <taxon>Craniata</taxon>
        <taxon>Vertebrata</taxon>
        <taxon>Euteleostomi</taxon>
        <taxon>Actinopterygii</taxon>
        <taxon>Neopterygii</taxon>
        <taxon>Teleostei</taxon>
        <taxon>Clupei</taxon>
        <taxon>Clupeiformes</taxon>
        <taxon>Clupeoidei</taxon>
        <taxon>Clupeidae</taxon>
        <taxon>Alosa</taxon>
    </lineage>
</organism>
<sequence length="665" mass="71658">MTSEILKVVAQMKKNSPITSSPSSSQMSHMKISPSKDDALVMCNGKVYFVTNKDSRLCVSSQESHATAKEGSTPRKPTESPSSSSRSHTSGTQPNPKPICIDVDPDEVIDLCDDDPQTEGTSGKGVKEGAGVTTEEDDSNVIFVSYIPPKTSGKSDIKEECGGKGGTKSGQPIPVRNNSELTKQVSSENQHENCASGKQTGSDQDVINAEPVSGIKIRVDVITPEDPRLDEQELDCDAAQTPANCEARMSNNSNKSDNMSEMNVQNVGDGVHLNTSCSTVPEDSSVNGLAKQCNVPLEARTGPGIDGELASAEHGIQEHGMESKSSQENQVLQEEPSNIEDTVQMTETTSQDPSQVQSLTMPVNVTIKNVDQQSQHEYDCKMRRLFGIQKDIQICLKRSHSEKQEMPSETRSINKRTLEGIRRLIQGSQMEIKAKKLIEAQVHLAKDVKRRKVESSRNMAEQTSESQVAGQPHASPKCGLFNSLQSKINSLTADAGISTVLPVQNIVPSACDPGESASVSEDVLEGKALDTTKDTDRLASTGADKLALKEASADTTQDNPGEAQPSGSQSSGIPISTQPVTSGKSDLRPVDGSTGRDAPSQMGVEPPGSACENNTSTTEVLNKDLFSTEPMEPEEIKRCEKIKRLKELLKEKEAALEMMRKKMSM</sequence>
<feature type="compositionally biased region" description="Low complexity" evidence="1">
    <location>
        <begin position="564"/>
        <end position="576"/>
    </location>
</feature>
<name>A0AAV6H6V6_9TELE</name>
<evidence type="ECO:0000313" key="2">
    <source>
        <dbReference type="EMBL" id="KAG5281807.1"/>
    </source>
</evidence>
<feature type="region of interest" description="Disordered" evidence="1">
    <location>
        <begin position="550"/>
        <end position="621"/>
    </location>
</feature>
<feature type="compositionally biased region" description="Polar residues" evidence="1">
    <location>
        <begin position="456"/>
        <end position="469"/>
    </location>
</feature>
<dbReference type="InterPro" id="IPR026191">
    <property type="entry name" value="LRIF1"/>
</dbReference>
<feature type="compositionally biased region" description="Low complexity" evidence="1">
    <location>
        <begin position="79"/>
        <end position="94"/>
    </location>
</feature>
<evidence type="ECO:0000256" key="1">
    <source>
        <dbReference type="SAM" id="MobiDB-lite"/>
    </source>
</evidence>
<keyword evidence="3" id="KW-1185">Reference proteome</keyword>
<gene>
    <name evidence="2" type="ORF">AALO_G00049030</name>
</gene>
<accession>A0AAV6H6V6</accession>
<proteinExistence type="predicted"/>
<feature type="region of interest" description="Disordered" evidence="1">
    <location>
        <begin position="59"/>
        <end position="135"/>
    </location>
</feature>
<protein>
    <submittedName>
        <fullName evidence="2">Uncharacterized protein</fullName>
    </submittedName>
</protein>
<feature type="compositionally biased region" description="Polar residues" evidence="1">
    <location>
        <begin position="176"/>
        <end position="205"/>
    </location>
</feature>
<dbReference type="Pfam" id="PF15741">
    <property type="entry name" value="LRIF1"/>
    <property type="match status" value="2"/>
</dbReference>
<feature type="region of interest" description="Disordered" evidence="1">
    <location>
        <begin position="152"/>
        <end position="205"/>
    </location>
</feature>
<reference evidence="2" key="1">
    <citation type="submission" date="2020-10" db="EMBL/GenBank/DDBJ databases">
        <title>Chromosome-scale genome assembly of the Allis shad, Alosa alosa.</title>
        <authorList>
            <person name="Margot Z."/>
            <person name="Christophe K."/>
            <person name="Cabau C."/>
            <person name="Louis A."/>
            <person name="Berthelot C."/>
            <person name="Parey E."/>
            <person name="Roest Crollius H."/>
            <person name="Montfort J."/>
            <person name="Robinson-Rechavi M."/>
            <person name="Bucao C."/>
            <person name="Bouchez O."/>
            <person name="Gislard M."/>
            <person name="Lluch J."/>
            <person name="Milhes M."/>
            <person name="Lampietro C."/>
            <person name="Lopez Roques C."/>
            <person name="Donnadieu C."/>
            <person name="Braasch I."/>
            <person name="Desvignes T."/>
            <person name="Postlethwait J."/>
            <person name="Bobe J."/>
            <person name="Guiguen Y."/>
        </authorList>
    </citation>
    <scope>NUCLEOTIDE SEQUENCE</scope>
    <source>
        <strain evidence="2">M-15738</strain>
        <tissue evidence="2">Blood</tissue>
    </source>
</reference>
<dbReference type="AlphaFoldDB" id="A0AAV6H6V6"/>
<feature type="region of interest" description="Disordered" evidence="1">
    <location>
        <begin position="449"/>
        <end position="474"/>
    </location>
</feature>
<feature type="compositionally biased region" description="Acidic residues" evidence="1">
    <location>
        <begin position="103"/>
        <end position="117"/>
    </location>
</feature>
<dbReference type="PANTHER" id="PTHR16131:SF2">
    <property type="entry name" value="LIGAND-DEPENDENT NUCLEAR RECEPTOR-INTERACTING FACTOR 1"/>
    <property type="match status" value="1"/>
</dbReference>
<feature type="compositionally biased region" description="Basic and acidic residues" evidence="1">
    <location>
        <begin position="66"/>
        <end position="78"/>
    </location>
</feature>
<dbReference type="EMBL" id="JADWDJ010000004">
    <property type="protein sequence ID" value="KAG5281807.1"/>
    <property type="molecule type" value="Genomic_DNA"/>
</dbReference>
<dbReference type="GO" id="GO:0006355">
    <property type="term" value="P:regulation of DNA-templated transcription"/>
    <property type="evidence" value="ECO:0007669"/>
    <property type="project" value="InterPro"/>
</dbReference>
<feature type="region of interest" description="Disordered" evidence="1">
    <location>
        <begin position="10"/>
        <end position="33"/>
    </location>
</feature>
<dbReference type="PANTHER" id="PTHR16131">
    <property type="entry name" value="LIGAND-DEPENDENT NUCLEAR RECEPTOR-INTERACTING FACTOR 1"/>
    <property type="match status" value="1"/>
</dbReference>